<evidence type="ECO:0000313" key="1">
    <source>
        <dbReference type="EMBL" id="KAK6804579.1"/>
    </source>
</evidence>
<organism evidence="1 2">
    <name type="scientific">Solanum bulbocastanum</name>
    <name type="common">Wild potato</name>
    <dbReference type="NCBI Taxonomy" id="147425"/>
    <lineage>
        <taxon>Eukaryota</taxon>
        <taxon>Viridiplantae</taxon>
        <taxon>Streptophyta</taxon>
        <taxon>Embryophyta</taxon>
        <taxon>Tracheophyta</taxon>
        <taxon>Spermatophyta</taxon>
        <taxon>Magnoliopsida</taxon>
        <taxon>eudicotyledons</taxon>
        <taxon>Gunneridae</taxon>
        <taxon>Pentapetalae</taxon>
        <taxon>asterids</taxon>
        <taxon>lamiids</taxon>
        <taxon>Solanales</taxon>
        <taxon>Solanaceae</taxon>
        <taxon>Solanoideae</taxon>
        <taxon>Solaneae</taxon>
        <taxon>Solanum</taxon>
    </lineage>
</organism>
<dbReference type="AlphaFoldDB" id="A0AAN8U6P4"/>
<accession>A0AAN8U6P4</accession>
<dbReference type="Proteomes" id="UP001371456">
    <property type="component" value="Unassembled WGS sequence"/>
</dbReference>
<keyword evidence="2" id="KW-1185">Reference proteome</keyword>
<protein>
    <submittedName>
        <fullName evidence="1">Uncharacterized protein</fullName>
    </submittedName>
</protein>
<reference evidence="1 2" key="1">
    <citation type="submission" date="2024-02" db="EMBL/GenBank/DDBJ databases">
        <title>de novo genome assembly of Solanum bulbocastanum strain 11H21.</title>
        <authorList>
            <person name="Hosaka A.J."/>
        </authorList>
    </citation>
    <scope>NUCLEOTIDE SEQUENCE [LARGE SCALE GENOMIC DNA]</scope>
    <source>
        <tissue evidence="1">Young leaves</tissue>
    </source>
</reference>
<evidence type="ECO:0000313" key="2">
    <source>
        <dbReference type="Proteomes" id="UP001371456"/>
    </source>
</evidence>
<sequence>MKNDDNVHTLLPEASVDVPAEQIQYLKAAYDLLQQPVQHFIADEKPDWIMADFAQHWVVDIAENYEIPIIY</sequence>
<dbReference type="EMBL" id="JBANQN010000001">
    <property type="protein sequence ID" value="KAK6804579.1"/>
    <property type="molecule type" value="Genomic_DNA"/>
</dbReference>
<dbReference type="Gene3D" id="3.40.50.2000">
    <property type="entry name" value="Glycogen Phosphorylase B"/>
    <property type="match status" value="1"/>
</dbReference>
<name>A0AAN8U6P4_SOLBU</name>
<gene>
    <name evidence="1" type="ORF">RDI58_002363</name>
</gene>
<comment type="caution">
    <text evidence="1">The sequence shown here is derived from an EMBL/GenBank/DDBJ whole genome shotgun (WGS) entry which is preliminary data.</text>
</comment>
<dbReference type="SUPFAM" id="SSF53756">
    <property type="entry name" value="UDP-Glycosyltransferase/glycogen phosphorylase"/>
    <property type="match status" value="1"/>
</dbReference>
<proteinExistence type="predicted"/>